<accession>A0A6G3WLA4</accession>
<evidence type="ECO:0000313" key="1">
    <source>
        <dbReference type="EMBL" id="NEE06227.1"/>
    </source>
</evidence>
<dbReference type="AlphaFoldDB" id="A0A6G3WLA4"/>
<gene>
    <name evidence="1" type="ORF">G3M58_07235</name>
</gene>
<feature type="non-terminal residue" evidence="1">
    <location>
        <position position="1"/>
    </location>
</feature>
<proteinExistence type="predicted"/>
<comment type="caution">
    <text evidence="1">The sequence shown here is derived from an EMBL/GenBank/DDBJ whole genome shotgun (WGS) entry which is preliminary data.</text>
</comment>
<reference evidence="1" key="1">
    <citation type="submission" date="2020-01" db="EMBL/GenBank/DDBJ databases">
        <title>Insect and environment-associated Actinomycetes.</title>
        <authorList>
            <person name="Currrie C."/>
            <person name="Chevrette M."/>
            <person name="Carlson C."/>
            <person name="Stubbendieck R."/>
            <person name="Wendt-Pienkowski E."/>
        </authorList>
    </citation>
    <scope>NUCLEOTIDE SEQUENCE</scope>
    <source>
        <strain evidence="1">SID7499</strain>
    </source>
</reference>
<organism evidence="1">
    <name type="scientific">Streptomyces sp. SID7499</name>
    <dbReference type="NCBI Taxonomy" id="2706086"/>
    <lineage>
        <taxon>Bacteria</taxon>
        <taxon>Bacillati</taxon>
        <taxon>Actinomycetota</taxon>
        <taxon>Actinomycetes</taxon>
        <taxon>Kitasatosporales</taxon>
        <taxon>Streptomycetaceae</taxon>
        <taxon>Streptomyces</taxon>
    </lineage>
</organism>
<feature type="non-terminal residue" evidence="1">
    <location>
        <position position="95"/>
    </location>
</feature>
<sequence length="95" mass="10076">VGMGGNFALAAPDTPATYAALRSCDLTVQVSTKLNRSHVVHGRAALILPCLGRTEKDHQRKGVQSTSVEDSMSMVHLSVGMKRPASPHLLSEPAI</sequence>
<dbReference type="SUPFAM" id="SSF53706">
    <property type="entry name" value="Formate dehydrogenase/DMSO reductase, domains 1-3"/>
    <property type="match status" value="1"/>
</dbReference>
<name>A0A6G3WLA4_9ACTN</name>
<dbReference type="EMBL" id="JAAGMN010000758">
    <property type="protein sequence ID" value="NEE06227.1"/>
    <property type="molecule type" value="Genomic_DNA"/>
</dbReference>
<protein>
    <submittedName>
        <fullName evidence="1">Formate dehydrogenase</fullName>
    </submittedName>
</protein>